<keyword evidence="6" id="KW-1185">Reference proteome</keyword>
<sequence length="342" mass="36415">MRSMTSNAPAEWAELPPLRWGLVGAGGIARSLTLSLAAVPGDVVAVCARNPERTAAFAEAHGIPTPLTDLDEMLADDSIDIVYVATPHSVHEEPVVAALEAGKSVLCEKPLSHGLTSTLRCIDAARASSSTFMEAMWTRFLPAWRAAESWIEAGDIGEVRTLTASMGFPAPTDPTHRLMDPALAGGALLDIGVYVLALTQRILGGDPEDVQVLWEPTATGVDGQASIGMRWADGRMANLSLSLVSDMEGTAVVSGTEGAVAVPSFHRGEEVHLTRRREVIRTERFPHLVNGLEHQVAAITAAVADGAQEVAGMTWADSIEVAALSQRIRDRMGLRYPFDPPT</sequence>
<dbReference type="Pfam" id="PF22725">
    <property type="entry name" value="GFO_IDH_MocA_C3"/>
    <property type="match status" value="1"/>
</dbReference>
<dbReference type="Pfam" id="PF01408">
    <property type="entry name" value="GFO_IDH_MocA"/>
    <property type="match status" value="1"/>
</dbReference>
<evidence type="ECO:0000313" key="6">
    <source>
        <dbReference type="Proteomes" id="UP000264006"/>
    </source>
</evidence>
<dbReference type="KEGG" id="euz:DVS28_a4843"/>
<proteinExistence type="inferred from homology"/>
<feature type="domain" description="Gfo/Idh/MocA-like oxidoreductase N-terminal" evidence="3">
    <location>
        <begin position="18"/>
        <end position="133"/>
    </location>
</feature>
<feature type="domain" description="GFO/IDH/MocA-like oxidoreductase" evidence="4">
    <location>
        <begin position="144"/>
        <end position="260"/>
    </location>
</feature>
<reference evidence="5 6" key="1">
    <citation type="submission" date="2018-09" db="EMBL/GenBank/DDBJ databases">
        <title>Complete genome sequence of Euzebya sp. DY32-46 isolated from seawater of Pacific Ocean.</title>
        <authorList>
            <person name="Xu L."/>
            <person name="Wu Y.-H."/>
            <person name="Xu X.-W."/>
        </authorList>
    </citation>
    <scope>NUCLEOTIDE SEQUENCE [LARGE SCALE GENOMIC DNA]</scope>
    <source>
        <strain evidence="5 6">DY32-46</strain>
    </source>
</reference>
<dbReference type="Gene3D" id="3.30.360.10">
    <property type="entry name" value="Dihydrodipicolinate Reductase, domain 2"/>
    <property type="match status" value="1"/>
</dbReference>
<dbReference type="EMBL" id="CP031165">
    <property type="protein sequence ID" value="AXV09500.1"/>
    <property type="molecule type" value="Genomic_DNA"/>
</dbReference>
<dbReference type="InterPro" id="IPR036291">
    <property type="entry name" value="NAD(P)-bd_dom_sf"/>
</dbReference>
<dbReference type="SUPFAM" id="SSF55347">
    <property type="entry name" value="Glyceraldehyde-3-phosphate dehydrogenase-like, C-terminal domain"/>
    <property type="match status" value="1"/>
</dbReference>
<gene>
    <name evidence="5" type="ORF">DVS28_a4843</name>
</gene>
<evidence type="ECO:0000256" key="2">
    <source>
        <dbReference type="ARBA" id="ARBA00023002"/>
    </source>
</evidence>
<evidence type="ECO:0000259" key="3">
    <source>
        <dbReference type="Pfam" id="PF01408"/>
    </source>
</evidence>
<keyword evidence="2" id="KW-0560">Oxidoreductase</keyword>
<dbReference type="InterPro" id="IPR050984">
    <property type="entry name" value="Gfo/Idh/MocA_domain"/>
</dbReference>
<dbReference type="PANTHER" id="PTHR22604:SF105">
    <property type="entry name" value="TRANS-1,2-DIHYDROBENZENE-1,2-DIOL DEHYDROGENASE"/>
    <property type="match status" value="1"/>
</dbReference>
<protein>
    <submittedName>
        <fullName evidence="5">Putative oxidoreductase</fullName>
    </submittedName>
</protein>
<evidence type="ECO:0000256" key="1">
    <source>
        <dbReference type="ARBA" id="ARBA00010928"/>
    </source>
</evidence>
<comment type="similarity">
    <text evidence="1">Belongs to the Gfo/Idh/MocA family.</text>
</comment>
<dbReference type="AlphaFoldDB" id="A0A346Y4V3"/>
<dbReference type="Proteomes" id="UP000264006">
    <property type="component" value="Chromosome"/>
</dbReference>
<dbReference type="Gene3D" id="3.40.50.720">
    <property type="entry name" value="NAD(P)-binding Rossmann-like Domain"/>
    <property type="match status" value="1"/>
</dbReference>
<dbReference type="GO" id="GO:0000166">
    <property type="term" value="F:nucleotide binding"/>
    <property type="evidence" value="ECO:0007669"/>
    <property type="project" value="InterPro"/>
</dbReference>
<accession>A0A346Y4V3</accession>
<organism evidence="5 6">
    <name type="scientific">Euzebya pacifica</name>
    <dbReference type="NCBI Taxonomy" id="1608957"/>
    <lineage>
        <taxon>Bacteria</taxon>
        <taxon>Bacillati</taxon>
        <taxon>Actinomycetota</taxon>
        <taxon>Nitriliruptoria</taxon>
        <taxon>Euzebyales</taxon>
    </lineage>
</organism>
<dbReference type="InterPro" id="IPR000683">
    <property type="entry name" value="Gfo/Idh/MocA-like_OxRdtase_N"/>
</dbReference>
<evidence type="ECO:0000259" key="4">
    <source>
        <dbReference type="Pfam" id="PF22725"/>
    </source>
</evidence>
<evidence type="ECO:0000313" key="5">
    <source>
        <dbReference type="EMBL" id="AXV09500.1"/>
    </source>
</evidence>
<dbReference type="PANTHER" id="PTHR22604">
    <property type="entry name" value="OXIDOREDUCTASES"/>
    <property type="match status" value="1"/>
</dbReference>
<dbReference type="InterPro" id="IPR055170">
    <property type="entry name" value="GFO_IDH_MocA-like_dom"/>
</dbReference>
<name>A0A346Y4V3_9ACTN</name>
<dbReference type="SUPFAM" id="SSF51735">
    <property type="entry name" value="NAD(P)-binding Rossmann-fold domains"/>
    <property type="match status" value="1"/>
</dbReference>
<dbReference type="GO" id="GO:0016491">
    <property type="term" value="F:oxidoreductase activity"/>
    <property type="evidence" value="ECO:0007669"/>
    <property type="project" value="UniProtKB-KW"/>
</dbReference>